<dbReference type="InterPro" id="IPR002539">
    <property type="entry name" value="MaoC-like_dom"/>
</dbReference>
<comment type="similarity">
    <text evidence="1">Belongs to the enoyl-CoA hydratase/isomerase family.</text>
</comment>
<dbReference type="Proteomes" id="UP000475545">
    <property type="component" value="Unassembled WGS sequence"/>
</dbReference>
<dbReference type="RefSeq" id="WP_160904380.1">
    <property type="nucleotide sequence ID" value="NZ_CP102850.1"/>
</dbReference>
<evidence type="ECO:0000259" key="3">
    <source>
        <dbReference type="Pfam" id="PF22622"/>
    </source>
</evidence>
<dbReference type="GO" id="GO:0003857">
    <property type="term" value="F:(3S)-3-hydroxyacyl-CoA dehydrogenase (NAD+) activity"/>
    <property type="evidence" value="ECO:0007669"/>
    <property type="project" value="TreeGrafter"/>
</dbReference>
<evidence type="ECO:0000259" key="2">
    <source>
        <dbReference type="Pfam" id="PF01575"/>
    </source>
</evidence>
<dbReference type="CDD" id="cd03448">
    <property type="entry name" value="HDE_HSD"/>
    <property type="match status" value="1"/>
</dbReference>
<evidence type="ECO:0000313" key="4">
    <source>
        <dbReference type="EMBL" id="MXP24187.1"/>
    </source>
</evidence>
<accession>A0A6L7GXC1</accession>
<dbReference type="PANTHER" id="PTHR13078">
    <property type="entry name" value="PEROXISOMAL MULTIFUNCTIONAL ENZYME TYPE 2-RELATED"/>
    <property type="match status" value="1"/>
</dbReference>
<dbReference type="Pfam" id="PF01575">
    <property type="entry name" value="MaoC_dehydratas"/>
    <property type="match status" value="1"/>
</dbReference>
<name>A0A6L7GXC1_9ACTN</name>
<dbReference type="Pfam" id="PF22622">
    <property type="entry name" value="MFE-2_hydrat-2_N"/>
    <property type="match status" value="1"/>
</dbReference>
<dbReference type="InterPro" id="IPR054357">
    <property type="entry name" value="MFE-2_N"/>
</dbReference>
<gene>
    <name evidence="4" type="ORF">GIY30_22910</name>
</gene>
<dbReference type="GO" id="GO:0044594">
    <property type="term" value="F:17-beta-hydroxysteroid dehydrogenase (NAD+) activity"/>
    <property type="evidence" value="ECO:0007669"/>
    <property type="project" value="TreeGrafter"/>
</dbReference>
<protein>
    <submittedName>
        <fullName evidence="4">3-hydroxyacyl-thioester dehydratase</fullName>
    </submittedName>
</protein>
<dbReference type="Gene3D" id="3.10.129.10">
    <property type="entry name" value="Hotdog Thioesterase"/>
    <property type="match status" value="2"/>
</dbReference>
<sequence>MTFDLSAVGATSKPTTISWDSKDCILYALGIGAGTDDLAFTTENTKDVVQVAYPTMAVTLGVDFSVMANLGTIDWTRLVHAEQGVDLFQPLPVQGTATAVTKIANVWDKGKAAVIVTETTATDDASRKKLFTSRSSVYIKGAGGFGGERGPERKATKELGEPENTTTYATTADQALLYRLSGDRNPLHSDPWFAEKAGFERPILHGLCTYGITGRAVLDAAADGDPARIRSFSGRFAHPVMPGDTLHIETWPNVDGTVEFRTRIDDGTTVLTGSAAIS</sequence>
<dbReference type="GO" id="GO:0004300">
    <property type="term" value="F:enoyl-CoA hydratase activity"/>
    <property type="evidence" value="ECO:0007669"/>
    <property type="project" value="TreeGrafter"/>
</dbReference>
<organism evidence="4 5">
    <name type="scientific">Gordonia mangrovi</name>
    <dbReference type="NCBI Taxonomy" id="2665643"/>
    <lineage>
        <taxon>Bacteria</taxon>
        <taxon>Bacillati</taxon>
        <taxon>Actinomycetota</taxon>
        <taxon>Actinomycetes</taxon>
        <taxon>Mycobacteriales</taxon>
        <taxon>Gordoniaceae</taxon>
        <taxon>Gordonia</taxon>
    </lineage>
</organism>
<dbReference type="AlphaFoldDB" id="A0A6L7GXC1"/>
<keyword evidence="5" id="KW-1185">Reference proteome</keyword>
<proteinExistence type="inferred from homology"/>
<feature type="domain" description="MaoC-like" evidence="2">
    <location>
        <begin position="159"/>
        <end position="253"/>
    </location>
</feature>
<dbReference type="InterPro" id="IPR029069">
    <property type="entry name" value="HotDog_dom_sf"/>
</dbReference>
<comment type="caution">
    <text evidence="4">The sequence shown here is derived from an EMBL/GenBank/DDBJ whole genome shotgun (WGS) entry which is preliminary data.</text>
</comment>
<dbReference type="EMBL" id="WMBR01000009">
    <property type="protein sequence ID" value="MXP24187.1"/>
    <property type="molecule type" value="Genomic_DNA"/>
</dbReference>
<reference evidence="4 5" key="1">
    <citation type="submission" date="2019-11" db="EMBL/GenBank/DDBJ databases">
        <title>Gordonia sp. nov., a novel actinobacterium isolated from mangrove soil in Hainan.</title>
        <authorList>
            <person name="Huang X."/>
            <person name="Xie Y."/>
            <person name="Chu X."/>
            <person name="Xiao K."/>
        </authorList>
    </citation>
    <scope>NUCLEOTIDE SEQUENCE [LARGE SCALE GENOMIC DNA]</scope>
    <source>
        <strain evidence="4 5">HNM0687</strain>
    </source>
</reference>
<dbReference type="GO" id="GO:0006635">
    <property type="term" value="P:fatty acid beta-oxidation"/>
    <property type="evidence" value="ECO:0007669"/>
    <property type="project" value="TreeGrafter"/>
</dbReference>
<evidence type="ECO:0000313" key="5">
    <source>
        <dbReference type="Proteomes" id="UP000475545"/>
    </source>
</evidence>
<dbReference type="PANTHER" id="PTHR13078:SF56">
    <property type="entry name" value="PEROXISOMAL MULTIFUNCTIONAL ENZYME TYPE 2"/>
    <property type="match status" value="1"/>
</dbReference>
<dbReference type="SUPFAM" id="SSF54637">
    <property type="entry name" value="Thioesterase/thiol ester dehydrase-isomerase"/>
    <property type="match status" value="2"/>
</dbReference>
<feature type="domain" description="Peroxisomal multifunctional enzyme type 2-like N-terminal" evidence="3">
    <location>
        <begin position="19"/>
        <end position="141"/>
    </location>
</feature>
<evidence type="ECO:0000256" key="1">
    <source>
        <dbReference type="ARBA" id="ARBA00005254"/>
    </source>
</evidence>